<feature type="compositionally biased region" description="Low complexity" evidence="1">
    <location>
        <begin position="13"/>
        <end position="22"/>
    </location>
</feature>
<dbReference type="EMBL" id="SMTL01000010">
    <property type="protein sequence ID" value="TDK29675.1"/>
    <property type="molecule type" value="Genomic_DNA"/>
</dbReference>
<dbReference type="AlphaFoldDB" id="A0A4V3AN66"/>
<evidence type="ECO:0000313" key="2">
    <source>
        <dbReference type="EMBL" id="TDK29675.1"/>
    </source>
</evidence>
<organism evidence="2 3">
    <name type="scientific">Rhizobium deserti</name>
    <dbReference type="NCBI Taxonomy" id="2547961"/>
    <lineage>
        <taxon>Bacteria</taxon>
        <taxon>Pseudomonadati</taxon>
        <taxon>Pseudomonadota</taxon>
        <taxon>Alphaproteobacteria</taxon>
        <taxon>Hyphomicrobiales</taxon>
        <taxon>Rhizobiaceae</taxon>
        <taxon>Rhizobium/Agrobacterium group</taxon>
        <taxon>Rhizobium</taxon>
    </lineage>
</organism>
<protein>
    <submittedName>
        <fullName evidence="2">Uncharacterized protein</fullName>
    </submittedName>
</protein>
<name>A0A4V3AN66_9HYPH</name>
<evidence type="ECO:0000256" key="1">
    <source>
        <dbReference type="SAM" id="MobiDB-lite"/>
    </source>
</evidence>
<comment type="caution">
    <text evidence="2">The sequence shown here is derived from an EMBL/GenBank/DDBJ whole genome shotgun (WGS) entry which is preliminary data.</text>
</comment>
<accession>A0A4V3AN66</accession>
<dbReference type="Proteomes" id="UP000295238">
    <property type="component" value="Unassembled WGS sequence"/>
</dbReference>
<evidence type="ECO:0000313" key="3">
    <source>
        <dbReference type="Proteomes" id="UP000295238"/>
    </source>
</evidence>
<keyword evidence="3" id="KW-1185">Reference proteome</keyword>
<sequence length="94" mass="9506">MVIDLNEIGSGGSSASPQQPAPSNLPAAIRIVDDPGCGCSGSEDSEINLDGNLSTFDAGVFAGGENSYADLIVDVFALEDEMSTITVLIDAGLS</sequence>
<feature type="region of interest" description="Disordered" evidence="1">
    <location>
        <begin position="1"/>
        <end position="24"/>
    </location>
</feature>
<reference evidence="2 3" key="1">
    <citation type="submission" date="2019-03" db="EMBL/GenBank/DDBJ databases">
        <title>Rhizobium sp. nov., an bacterium isolated from biocrust in Mu Us Desert.</title>
        <authorList>
            <person name="Lixiong L."/>
        </authorList>
    </citation>
    <scope>NUCLEOTIDE SEQUENCE [LARGE SCALE GENOMIC DNA]</scope>
    <source>
        <strain evidence="2 3">SPY-1</strain>
    </source>
</reference>
<gene>
    <name evidence="2" type="ORF">E2F50_22315</name>
</gene>
<proteinExistence type="predicted"/>